<evidence type="ECO:0000313" key="8">
    <source>
        <dbReference type="EMBL" id="AIB14801.1"/>
    </source>
</evidence>
<evidence type="ECO:0000256" key="6">
    <source>
        <dbReference type="RuleBase" id="RU361140"/>
    </source>
</evidence>
<dbReference type="InterPro" id="IPR023650">
    <property type="entry name" value="Beta-lactam_class-A_AS"/>
</dbReference>
<dbReference type="EMBL" id="POWG01000019">
    <property type="protein sequence ID" value="PNQ97449.1"/>
    <property type="molecule type" value="Genomic_DNA"/>
</dbReference>
<dbReference type="InterPro" id="IPR006311">
    <property type="entry name" value="TAT_signal"/>
</dbReference>
<dbReference type="OrthoDB" id="9784149at2"/>
<dbReference type="Pfam" id="PF13354">
    <property type="entry name" value="Beta-lactamase2"/>
    <property type="match status" value="1"/>
</dbReference>
<dbReference type="KEGG" id="abq:ABAZ39_23195"/>
<reference evidence="9 11" key="2">
    <citation type="submission" date="2018-01" db="EMBL/GenBank/DDBJ databases">
        <title>Whole genome sequence of Azospirillum brasilense REC3 isolated from strawberry roots.</title>
        <authorList>
            <person name="Fontana C.A."/>
            <person name="Salazar S.M."/>
            <person name="Bassi D."/>
            <person name="Puglisi E."/>
            <person name="Lovaisa N.C."/>
            <person name="Toffoli L.M."/>
            <person name="Pedraza R."/>
            <person name="Cocconcelli P.S."/>
        </authorList>
    </citation>
    <scope>NUCLEOTIDE SEQUENCE [LARGE SCALE GENOMIC DNA]</scope>
    <source>
        <strain evidence="9 11">REC3</strain>
        <plasmid evidence="9">p10unnamed</plasmid>
    </source>
</reference>
<keyword evidence="8" id="KW-0614">Plasmid</keyword>
<dbReference type="Proteomes" id="UP000236268">
    <property type="component" value="Unassembled WGS sequence"/>
</dbReference>
<dbReference type="GO" id="GO:0030655">
    <property type="term" value="P:beta-lactam antibiotic catabolic process"/>
    <property type="evidence" value="ECO:0007669"/>
    <property type="project" value="InterPro"/>
</dbReference>
<dbReference type="EC" id="3.5.2.6" evidence="3 6"/>
<protein>
    <recommendedName>
        <fullName evidence="3 6">Beta-lactamase</fullName>
        <ecNumber evidence="3 6">3.5.2.6</ecNumber>
    </recommendedName>
</protein>
<dbReference type="GO" id="GO:0046677">
    <property type="term" value="P:response to antibiotic"/>
    <property type="evidence" value="ECO:0007669"/>
    <property type="project" value="UniProtKB-UniRule"/>
</dbReference>
<evidence type="ECO:0000256" key="3">
    <source>
        <dbReference type="ARBA" id="ARBA00012865"/>
    </source>
</evidence>
<evidence type="ECO:0000256" key="5">
    <source>
        <dbReference type="ARBA" id="ARBA00023251"/>
    </source>
</evidence>
<dbReference type="AlphaFoldDB" id="A0A060DLH1"/>
<comment type="catalytic activity">
    <reaction evidence="1 6">
        <text>a beta-lactam + H2O = a substituted beta-amino acid</text>
        <dbReference type="Rhea" id="RHEA:20401"/>
        <dbReference type="ChEBI" id="CHEBI:15377"/>
        <dbReference type="ChEBI" id="CHEBI:35627"/>
        <dbReference type="ChEBI" id="CHEBI:140347"/>
        <dbReference type="EC" id="3.5.2.6"/>
    </reaction>
</comment>
<evidence type="ECO:0000313" key="10">
    <source>
        <dbReference type="Proteomes" id="UP000027186"/>
    </source>
</evidence>
<dbReference type="PROSITE" id="PS51318">
    <property type="entry name" value="TAT"/>
    <property type="match status" value="1"/>
</dbReference>
<dbReference type="SUPFAM" id="SSF56601">
    <property type="entry name" value="beta-lactamase/transpeptidase-like"/>
    <property type="match status" value="1"/>
</dbReference>
<evidence type="ECO:0000256" key="4">
    <source>
        <dbReference type="ARBA" id="ARBA00022801"/>
    </source>
</evidence>
<dbReference type="PANTHER" id="PTHR35333:SF3">
    <property type="entry name" value="BETA-LACTAMASE-TYPE TRANSPEPTIDASE FOLD CONTAINING PROTEIN"/>
    <property type="match status" value="1"/>
</dbReference>
<geneLocation type="plasmid" evidence="8 10">
    <name>AbAZ39_p2</name>
</geneLocation>
<dbReference type="InterPro" id="IPR012338">
    <property type="entry name" value="Beta-lactam/transpept-like"/>
</dbReference>
<dbReference type="RefSeq" id="WP_040136014.1">
    <property type="nucleotide sequence ID" value="NZ_CP007795.1"/>
</dbReference>
<evidence type="ECO:0000256" key="2">
    <source>
        <dbReference type="ARBA" id="ARBA00009009"/>
    </source>
</evidence>
<sequence length="296" mass="31529">MIGRRAFLAAAGGMTVLAATGVRAEKPRKFGDKQLADAIAALEKRSGGRLGVAVLDTGTGQCFGHRADERFPMCSTFKFLLAGAVLKRVDEGRERLDRTIPVTKADMVPYAPFAETRLGGPPPTVAELCEATMTLSDNVAANLLLPAVGDPAGLTAFLRTLGDRKTRLDRNEPSLNSAIPGDPRDTTTPAAMVHSMERLMLGDALTPASRERLIAWMVANRTGDKRLRAGLPKGWRVGDKTGTGVRGTANDIGIVWPEGRAPLLITSYLTETADTFKERDATHAGVARAVADVLKG</sequence>
<dbReference type="EMBL" id="CP007795">
    <property type="protein sequence ID" value="AIB14801.1"/>
    <property type="molecule type" value="Genomic_DNA"/>
</dbReference>
<accession>A0A060DLH1</accession>
<gene>
    <name evidence="8" type="ORF">ABAZ39_23195</name>
    <name evidence="9" type="ORF">C1S70_17930</name>
</gene>
<dbReference type="PROSITE" id="PS00146">
    <property type="entry name" value="BETA_LACTAMASE_A"/>
    <property type="match status" value="1"/>
</dbReference>
<dbReference type="GO" id="GO:0008800">
    <property type="term" value="F:beta-lactamase activity"/>
    <property type="evidence" value="ECO:0007669"/>
    <property type="project" value="UniProtKB-UniRule"/>
</dbReference>
<feature type="domain" description="Beta-lactamase class A catalytic" evidence="7">
    <location>
        <begin position="51"/>
        <end position="261"/>
    </location>
</feature>
<reference evidence="8 10" key="1">
    <citation type="journal article" date="2014" name="Genome Announc.">
        <title>Complete Genome Sequence of the Model Rhizosphere Strain Azospirillum brasilense Az39, Successfully Applied in Agriculture.</title>
        <authorList>
            <person name="Rivera D."/>
            <person name="Revale S."/>
            <person name="Molina R."/>
            <person name="Gualpa J."/>
            <person name="Puente M."/>
            <person name="Maroniche G."/>
            <person name="Paris G."/>
            <person name="Baker D."/>
            <person name="Clavijo B."/>
            <person name="McLay K."/>
            <person name="Spaepen S."/>
            <person name="Perticari A."/>
            <person name="Vazquez M."/>
            <person name="Wisniewski-Dye F."/>
            <person name="Watkins C."/>
            <person name="Martinez-Abarca F."/>
            <person name="Vanderleyden J."/>
            <person name="Cassan F."/>
        </authorList>
    </citation>
    <scope>NUCLEOTIDE SEQUENCE [LARGE SCALE GENOMIC DNA]</scope>
    <source>
        <strain evidence="8 10">Az39</strain>
        <plasmid evidence="8">AbAZ39_p2</plasmid>
    </source>
</reference>
<evidence type="ECO:0000256" key="1">
    <source>
        <dbReference type="ARBA" id="ARBA00001526"/>
    </source>
</evidence>
<comment type="similarity">
    <text evidence="2 6">Belongs to the class-A beta-lactamase family.</text>
</comment>
<dbReference type="PRINTS" id="PR00118">
    <property type="entry name" value="BLACTAMASEA"/>
</dbReference>
<evidence type="ECO:0000259" key="7">
    <source>
        <dbReference type="Pfam" id="PF13354"/>
    </source>
</evidence>
<dbReference type="NCBIfam" id="NF033103">
    <property type="entry name" value="bla_class_A"/>
    <property type="match status" value="1"/>
</dbReference>
<keyword evidence="4 6" id="KW-0378">Hydrolase</keyword>
<accession>A0A2K1FYF2</accession>
<organism evidence="8 10">
    <name type="scientific">Azospirillum argentinense</name>
    <dbReference type="NCBI Taxonomy" id="2970906"/>
    <lineage>
        <taxon>Bacteria</taxon>
        <taxon>Pseudomonadati</taxon>
        <taxon>Pseudomonadota</taxon>
        <taxon>Alphaproteobacteria</taxon>
        <taxon>Rhodospirillales</taxon>
        <taxon>Azospirillaceae</taxon>
        <taxon>Azospirillum</taxon>
    </lineage>
</organism>
<dbReference type="Gene3D" id="3.40.710.10">
    <property type="entry name" value="DD-peptidase/beta-lactamase superfamily"/>
    <property type="match status" value="1"/>
</dbReference>
<dbReference type="InterPro" id="IPR000871">
    <property type="entry name" value="Beta-lactam_class-A"/>
</dbReference>
<evidence type="ECO:0000313" key="11">
    <source>
        <dbReference type="Proteomes" id="UP000236268"/>
    </source>
</evidence>
<proteinExistence type="inferred from homology"/>
<keyword evidence="5 6" id="KW-0046">Antibiotic resistance</keyword>
<dbReference type="InterPro" id="IPR045155">
    <property type="entry name" value="Beta-lactam_cat"/>
</dbReference>
<dbReference type="Proteomes" id="UP000027186">
    <property type="component" value="Plasmid AbAZ39_p2"/>
</dbReference>
<evidence type="ECO:0000313" key="9">
    <source>
        <dbReference type="EMBL" id="PNQ97449.1"/>
    </source>
</evidence>
<dbReference type="PANTHER" id="PTHR35333">
    <property type="entry name" value="BETA-LACTAMASE"/>
    <property type="match status" value="1"/>
</dbReference>
<name>A0A060DLH1_9PROT</name>
<geneLocation type="plasmid" evidence="9">
    <name>p10unnamed</name>
</geneLocation>